<evidence type="ECO:0000313" key="3">
    <source>
        <dbReference type="Proteomes" id="UP000243180"/>
    </source>
</evidence>
<name>A0A1B4XDY4_9GAMM</name>
<dbReference type="Pfam" id="PF03435">
    <property type="entry name" value="Sacchrp_dh_NADP"/>
    <property type="match status" value="1"/>
</dbReference>
<dbReference type="AlphaFoldDB" id="A0A1B4XDY4"/>
<dbReference type="PANTHER" id="PTHR43796">
    <property type="entry name" value="CARBOXYNORSPERMIDINE SYNTHASE"/>
    <property type="match status" value="1"/>
</dbReference>
<dbReference type="Gene3D" id="3.40.50.720">
    <property type="entry name" value="NAD(P)-binding Rossmann-like Domain"/>
    <property type="match status" value="1"/>
</dbReference>
<protein>
    <submittedName>
        <fullName evidence="2">Saccharopine dehydrogenase</fullName>
    </submittedName>
</protein>
<accession>A0A1B4XDY4</accession>
<dbReference type="SUPFAM" id="SSF51735">
    <property type="entry name" value="NAD(P)-binding Rossmann-fold domains"/>
    <property type="match status" value="1"/>
</dbReference>
<dbReference type="InParanoid" id="A0A1B4XDY4"/>
<gene>
    <name evidence="2" type="ORF">SCL_0661</name>
</gene>
<dbReference type="EMBL" id="AP014879">
    <property type="protein sequence ID" value="BAV32983.1"/>
    <property type="molecule type" value="Genomic_DNA"/>
</dbReference>
<dbReference type="InterPro" id="IPR036291">
    <property type="entry name" value="NAD(P)-bd_dom_sf"/>
</dbReference>
<proteinExistence type="predicted"/>
<organism evidence="2 3">
    <name type="scientific">Sulfuricaulis limicola</name>
    <dbReference type="NCBI Taxonomy" id="1620215"/>
    <lineage>
        <taxon>Bacteria</taxon>
        <taxon>Pseudomonadati</taxon>
        <taxon>Pseudomonadota</taxon>
        <taxon>Gammaproteobacteria</taxon>
        <taxon>Acidiferrobacterales</taxon>
        <taxon>Acidiferrobacteraceae</taxon>
        <taxon>Sulfuricaulis</taxon>
    </lineage>
</organism>
<evidence type="ECO:0000313" key="2">
    <source>
        <dbReference type="EMBL" id="BAV32983.1"/>
    </source>
</evidence>
<dbReference type="KEGG" id="slim:SCL_0661"/>
<keyword evidence="3" id="KW-1185">Reference proteome</keyword>
<sequence length="362" mass="39841">MQKKKILLLGEYGAFSQRICRALSGSPDIECVIGVADARRRARLERETGQTVVAVPHDPHSIRRALEDVFAVINARGPFLARNYTVAEQCAERGVHYVDPADSNDYVSGLARLARKAEKHGSLIVTGAAAAPTVSALLVDMLAPEFDHIHEIHACLAHGKNDCRDFAIARAILGYVDLVSRMKEKGRWREFQGWTRPQSVYFPAPVGRRRGYLCDGLDLDIFPKRYGAQTVTFRTALSSRASNFVLSFSRWLKRRGMMRSLPSPVRVSLRAISTLPRFGDPNGGLGVELRGDKGGVPLTRSVFLVVRDGNTPAIAAAPTVALVRKWVRQGVSTAGVTPCVGLLDWPEVRNELMGYDIVLVRA</sequence>
<dbReference type="PANTHER" id="PTHR43796:SF2">
    <property type="entry name" value="CARBOXYNORSPERMIDINE SYNTHASE"/>
    <property type="match status" value="1"/>
</dbReference>
<dbReference type="Gene3D" id="3.30.360.10">
    <property type="entry name" value="Dihydrodipicolinate Reductase, domain 2"/>
    <property type="match status" value="1"/>
</dbReference>
<evidence type="ECO:0000259" key="1">
    <source>
        <dbReference type="Pfam" id="PF03435"/>
    </source>
</evidence>
<feature type="domain" description="Saccharopine dehydrogenase NADP binding" evidence="1">
    <location>
        <begin position="6"/>
        <end position="124"/>
    </location>
</feature>
<reference evidence="2 3" key="1">
    <citation type="submission" date="2015-05" db="EMBL/GenBank/DDBJ databases">
        <title>Complete genome sequence of a sulfur-oxidizing gammaproteobacterium strain HA5.</title>
        <authorList>
            <person name="Miura A."/>
            <person name="Kojima H."/>
            <person name="Fukui M."/>
        </authorList>
    </citation>
    <scope>NUCLEOTIDE SEQUENCE [LARGE SCALE GENOMIC DNA]</scope>
    <source>
        <strain evidence="2 3">HA5</strain>
    </source>
</reference>
<dbReference type="Proteomes" id="UP000243180">
    <property type="component" value="Chromosome"/>
</dbReference>
<dbReference type="InterPro" id="IPR005097">
    <property type="entry name" value="Sacchrp_dh_NADP-bd"/>
</dbReference>